<dbReference type="CDD" id="cd04301">
    <property type="entry name" value="NAT_SF"/>
    <property type="match status" value="1"/>
</dbReference>
<dbReference type="PANTHER" id="PTHR43072">
    <property type="entry name" value="N-ACETYLTRANSFERASE"/>
    <property type="match status" value="1"/>
</dbReference>
<dbReference type="EMBL" id="JBGBZA010000002">
    <property type="protein sequence ID" value="MEY9316327.1"/>
    <property type="molecule type" value="Genomic_DNA"/>
</dbReference>
<dbReference type="PANTHER" id="PTHR43072:SF8">
    <property type="entry name" value="ACYLTRANSFERASE FABY-RELATED"/>
    <property type="match status" value="1"/>
</dbReference>
<dbReference type="InterPro" id="IPR000182">
    <property type="entry name" value="GNAT_dom"/>
</dbReference>
<name>A0ABV4EYT0_BRAEL</name>
<dbReference type="Pfam" id="PF06568">
    <property type="entry name" value="YjiS-like"/>
    <property type="match status" value="1"/>
</dbReference>
<feature type="domain" description="N-acetyltransferase" evidence="1">
    <location>
        <begin position="122"/>
        <end position="285"/>
    </location>
</feature>
<dbReference type="Proteomes" id="UP001565471">
    <property type="component" value="Unassembled WGS sequence"/>
</dbReference>
<sequence length="299" mass="33268">MRFFIKVSLMPRISFQTFTYITPRRIVRQATASADREQALSGLKSIGGVIVELGRYLAVSPDSRIRRRQALRELDDRLLADIGLSRSDVEMSPWCLQHAPTRRRSTAMMPQHEGRMSDNEDTVIRDATEVDMAEVQRIYAHHVLNGLATFEEVPPTLDEMLGRRAAVLAAGLPYLVADIDGRVAGYSYATAYRPRPAYRNTIEDSVYVSEALRGRRVGAALLRALIERSEAGPWRQMIAVIGNSGNAGSIALHRRMGFEMVGTLRSVGFKLGQWVDTVLMQRPLGPGASTLPSDKETAR</sequence>
<dbReference type="InterPro" id="IPR009506">
    <property type="entry name" value="YjiS-like"/>
</dbReference>
<dbReference type="PROSITE" id="PS51186">
    <property type="entry name" value="GNAT"/>
    <property type="match status" value="1"/>
</dbReference>
<dbReference type="RefSeq" id="WP_246715847.1">
    <property type="nucleotide sequence ID" value="NZ_CP126026.1"/>
</dbReference>
<protein>
    <submittedName>
        <fullName evidence="2">L-amino acid N-acyltransferase YncA</fullName>
    </submittedName>
</protein>
<reference evidence="2 3" key="1">
    <citation type="submission" date="2024-07" db="EMBL/GenBank/DDBJ databases">
        <title>Genomic Encyclopedia of Type Strains, Phase V (KMG-V): Genome sequencing to study the core and pangenomes of soil and plant-associated prokaryotes.</title>
        <authorList>
            <person name="Whitman W."/>
        </authorList>
    </citation>
    <scope>NUCLEOTIDE SEQUENCE [LARGE SCALE GENOMIC DNA]</scope>
    <source>
        <strain evidence="2 3">USDA 415</strain>
    </source>
</reference>
<gene>
    <name evidence="2" type="ORF">ABIF29_003126</name>
</gene>
<organism evidence="2 3">
    <name type="scientific">Bradyrhizobium elkanii</name>
    <dbReference type="NCBI Taxonomy" id="29448"/>
    <lineage>
        <taxon>Bacteria</taxon>
        <taxon>Pseudomonadati</taxon>
        <taxon>Pseudomonadota</taxon>
        <taxon>Alphaproteobacteria</taxon>
        <taxon>Hyphomicrobiales</taxon>
        <taxon>Nitrobacteraceae</taxon>
        <taxon>Bradyrhizobium</taxon>
    </lineage>
</organism>
<dbReference type="SUPFAM" id="SSF55729">
    <property type="entry name" value="Acyl-CoA N-acyltransferases (Nat)"/>
    <property type="match status" value="1"/>
</dbReference>
<dbReference type="InterPro" id="IPR016181">
    <property type="entry name" value="Acyl_CoA_acyltransferase"/>
</dbReference>
<dbReference type="Gene3D" id="3.40.630.30">
    <property type="match status" value="1"/>
</dbReference>
<keyword evidence="3" id="KW-1185">Reference proteome</keyword>
<accession>A0ABV4EYT0</accession>
<evidence type="ECO:0000313" key="3">
    <source>
        <dbReference type="Proteomes" id="UP001565471"/>
    </source>
</evidence>
<dbReference type="Pfam" id="PF13420">
    <property type="entry name" value="Acetyltransf_4"/>
    <property type="match status" value="1"/>
</dbReference>
<evidence type="ECO:0000259" key="1">
    <source>
        <dbReference type="PROSITE" id="PS51186"/>
    </source>
</evidence>
<evidence type="ECO:0000313" key="2">
    <source>
        <dbReference type="EMBL" id="MEY9316327.1"/>
    </source>
</evidence>
<comment type="caution">
    <text evidence="2">The sequence shown here is derived from an EMBL/GenBank/DDBJ whole genome shotgun (WGS) entry which is preliminary data.</text>
</comment>
<proteinExistence type="predicted"/>